<accession>A0AAV0WW26</accession>
<comment type="caution">
    <text evidence="5">The sequence shown here is derived from an EMBL/GenBank/DDBJ whole genome shotgun (WGS) entry which is preliminary data.</text>
</comment>
<keyword evidence="6" id="KW-1185">Reference proteome</keyword>
<feature type="domain" description="MULE transposase" evidence="4">
    <location>
        <begin position="214"/>
        <end position="312"/>
    </location>
</feature>
<evidence type="ECO:0000259" key="4">
    <source>
        <dbReference type="Pfam" id="PF10551"/>
    </source>
</evidence>
<dbReference type="GO" id="GO:0006313">
    <property type="term" value="P:DNA transposition"/>
    <property type="evidence" value="ECO:0007669"/>
    <property type="project" value="InterPro"/>
</dbReference>
<dbReference type="PANTHER" id="PTHR47160">
    <property type="entry name" value="PUTATIVE-RELATED"/>
    <property type="match status" value="1"/>
</dbReference>
<dbReference type="AlphaFoldDB" id="A0AAV0WW26"/>
<organism evidence="5 6">
    <name type="scientific">Macrosiphum euphorbiae</name>
    <name type="common">potato aphid</name>
    <dbReference type="NCBI Taxonomy" id="13131"/>
    <lineage>
        <taxon>Eukaryota</taxon>
        <taxon>Metazoa</taxon>
        <taxon>Ecdysozoa</taxon>
        <taxon>Arthropoda</taxon>
        <taxon>Hexapoda</taxon>
        <taxon>Insecta</taxon>
        <taxon>Pterygota</taxon>
        <taxon>Neoptera</taxon>
        <taxon>Paraneoptera</taxon>
        <taxon>Hemiptera</taxon>
        <taxon>Sternorrhyncha</taxon>
        <taxon>Aphidomorpha</taxon>
        <taxon>Aphidoidea</taxon>
        <taxon>Aphididae</taxon>
        <taxon>Macrosiphini</taxon>
        <taxon>Macrosiphum</taxon>
    </lineage>
</organism>
<dbReference type="PROSITE" id="PS01007">
    <property type="entry name" value="TRANSPOSASE_MUTATOR"/>
    <property type="match status" value="1"/>
</dbReference>
<evidence type="ECO:0000256" key="1">
    <source>
        <dbReference type="ARBA" id="ARBA00022578"/>
    </source>
</evidence>
<protein>
    <recommendedName>
        <fullName evidence="4">MULE transposase domain-containing protein</fullName>
    </recommendedName>
</protein>
<dbReference type="Pfam" id="PF10551">
    <property type="entry name" value="MULE"/>
    <property type="match status" value="1"/>
</dbReference>
<dbReference type="Proteomes" id="UP001160148">
    <property type="component" value="Unassembled WGS sequence"/>
</dbReference>
<dbReference type="GO" id="GO:0004803">
    <property type="term" value="F:transposase activity"/>
    <property type="evidence" value="ECO:0007669"/>
    <property type="project" value="InterPro"/>
</dbReference>
<dbReference type="GO" id="GO:0003677">
    <property type="term" value="F:DNA binding"/>
    <property type="evidence" value="ECO:0007669"/>
    <property type="project" value="UniProtKB-KW"/>
</dbReference>
<keyword evidence="3" id="KW-0233">DNA recombination</keyword>
<dbReference type="InterPro" id="IPR018289">
    <property type="entry name" value="MULE_transposase_dom"/>
</dbReference>
<evidence type="ECO:0000256" key="3">
    <source>
        <dbReference type="ARBA" id="ARBA00023172"/>
    </source>
</evidence>
<keyword evidence="1" id="KW-0815">Transposition</keyword>
<keyword evidence="2" id="KW-0238">DNA-binding</keyword>
<gene>
    <name evidence="5" type="ORF">MEUPH1_LOCUS15378</name>
</gene>
<proteinExistence type="predicted"/>
<reference evidence="5 6" key="1">
    <citation type="submission" date="2023-01" db="EMBL/GenBank/DDBJ databases">
        <authorList>
            <person name="Whitehead M."/>
        </authorList>
    </citation>
    <scope>NUCLEOTIDE SEQUENCE [LARGE SCALE GENOMIC DNA]</scope>
</reference>
<dbReference type="EMBL" id="CARXXK010000002">
    <property type="protein sequence ID" value="CAI6360033.1"/>
    <property type="molecule type" value="Genomic_DNA"/>
</dbReference>
<dbReference type="PANTHER" id="PTHR47160:SF5">
    <property type="entry name" value="MULE TRANSPOSASE DOMAIN-CONTAINING PROTEIN"/>
    <property type="match status" value="1"/>
</dbReference>
<evidence type="ECO:0000313" key="5">
    <source>
        <dbReference type="EMBL" id="CAI6360033.1"/>
    </source>
</evidence>
<dbReference type="InterPro" id="IPR001207">
    <property type="entry name" value="Transposase_mutator"/>
</dbReference>
<name>A0AAV0WW26_9HEMI</name>
<sequence>MNREHLDEHNYFLNLPEQNIEDVDEEVNVQEQAMTYKIIPGVRLKSQIFVDNLNHRYYKSKSRINKIYLVCENQKNRGEFCSATAYISTNINDNVITVLGQHNHDPRSVREIYNREIVENPEGAVNYTFLQSQLCVKKMRRRRHPKNPSTIEELIDILSHQQNSAYGSTMQNPSSNFFQQQLPLMAEGERVGIVFANLDAIQKYREELFTVTVAGIDGTFKTVPRCPPQFTKGCLLTFQVVLKNVSFPMVYALTSKMTQAAYESFLIITRQILPLNYAELVIISDFERGLINAVKSVIPESRYQGCWFHYCQSIVRYCRRTMNSIFNLFQSIPEAAKILRMILALPHLPAEVNPNCRFTIFDGFRVVVEFANQHPNISQRLEIFLFGYVQDFWLIQIGAASISVYGSDVRTNNYLESFHATLLNQMGKHPNIWDFLQKLLLIENQFYIEMDQVRRNLTVRNHKSRVDRADATRRIRDYINILNEDGNLLMFLQRAGHMMDGYLHGQVGPQP</sequence>
<evidence type="ECO:0000256" key="2">
    <source>
        <dbReference type="ARBA" id="ARBA00023125"/>
    </source>
</evidence>
<dbReference type="Gene3D" id="2.20.25.240">
    <property type="match status" value="1"/>
</dbReference>
<evidence type="ECO:0000313" key="6">
    <source>
        <dbReference type="Proteomes" id="UP001160148"/>
    </source>
</evidence>